<comment type="caution">
    <text evidence="4">The sequence shown here is derived from an EMBL/GenBank/DDBJ whole genome shotgun (WGS) entry which is preliminary data.</text>
</comment>
<dbReference type="Gene3D" id="3.40.630.30">
    <property type="match status" value="1"/>
</dbReference>
<dbReference type="Pfam" id="PF13673">
    <property type="entry name" value="Acetyltransf_10"/>
    <property type="match status" value="1"/>
</dbReference>
<organism evidence="4 5">
    <name type="scientific">Planosporangium thailandense</name>
    <dbReference type="NCBI Taxonomy" id="765197"/>
    <lineage>
        <taxon>Bacteria</taxon>
        <taxon>Bacillati</taxon>
        <taxon>Actinomycetota</taxon>
        <taxon>Actinomycetes</taxon>
        <taxon>Micromonosporales</taxon>
        <taxon>Micromonosporaceae</taxon>
        <taxon>Planosporangium</taxon>
    </lineage>
</organism>
<keyword evidence="2" id="KW-0012">Acyltransferase</keyword>
<keyword evidence="1" id="KW-0808">Transferase</keyword>
<keyword evidence="5" id="KW-1185">Reference proteome</keyword>
<protein>
    <submittedName>
        <fullName evidence="4">GNAT family N-acetyltransferase</fullName>
    </submittedName>
</protein>
<dbReference type="PANTHER" id="PTHR43877:SF2">
    <property type="entry name" value="AMINOALKYLPHOSPHONATE N-ACETYLTRANSFERASE-RELATED"/>
    <property type="match status" value="1"/>
</dbReference>
<dbReference type="Proteomes" id="UP000722989">
    <property type="component" value="Unassembled WGS sequence"/>
</dbReference>
<dbReference type="InterPro" id="IPR000182">
    <property type="entry name" value="GNAT_dom"/>
</dbReference>
<reference evidence="4 5" key="1">
    <citation type="submission" date="2020-03" db="EMBL/GenBank/DDBJ databases">
        <title>WGS of the type strain of Planosporangium spp.</title>
        <authorList>
            <person name="Thawai C."/>
        </authorList>
    </citation>
    <scope>NUCLEOTIDE SEQUENCE [LARGE SCALE GENOMIC DNA]</scope>
    <source>
        <strain evidence="4 5">TBRC 5610</strain>
    </source>
</reference>
<name>A0ABX0Y3A7_9ACTN</name>
<evidence type="ECO:0000259" key="3">
    <source>
        <dbReference type="PROSITE" id="PS51186"/>
    </source>
</evidence>
<proteinExistence type="predicted"/>
<evidence type="ECO:0000256" key="1">
    <source>
        <dbReference type="ARBA" id="ARBA00022679"/>
    </source>
</evidence>
<accession>A0ABX0Y3A7</accession>
<evidence type="ECO:0000313" key="4">
    <source>
        <dbReference type="EMBL" id="NJC72055.1"/>
    </source>
</evidence>
<gene>
    <name evidence="4" type="ORF">HC031_20385</name>
</gene>
<feature type="domain" description="N-acetyltransferase" evidence="3">
    <location>
        <begin position="9"/>
        <end position="166"/>
    </location>
</feature>
<dbReference type="PROSITE" id="PS51186">
    <property type="entry name" value="GNAT"/>
    <property type="match status" value="1"/>
</dbReference>
<evidence type="ECO:0000256" key="2">
    <source>
        <dbReference type="ARBA" id="ARBA00023315"/>
    </source>
</evidence>
<dbReference type="InterPro" id="IPR016181">
    <property type="entry name" value="Acyl_CoA_acyltransferase"/>
</dbReference>
<dbReference type="RefSeq" id="WP_167926959.1">
    <property type="nucleotide sequence ID" value="NZ_JAATVY010000015.1"/>
</dbReference>
<evidence type="ECO:0000313" key="5">
    <source>
        <dbReference type="Proteomes" id="UP000722989"/>
    </source>
</evidence>
<dbReference type="CDD" id="cd04301">
    <property type="entry name" value="NAT_SF"/>
    <property type="match status" value="1"/>
</dbReference>
<dbReference type="PANTHER" id="PTHR43877">
    <property type="entry name" value="AMINOALKYLPHOSPHONATE N-ACETYLTRANSFERASE-RELATED-RELATED"/>
    <property type="match status" value="1"/>
</dbReference>
<dbReference type="InterPro" id="IPR050832">
    <property type="entry name" value="Bact_Acetyltransf"/>
</dbReference>
<dbReference type="EMBL" id="JAATVY010000015">
    <property type="protein sequence ID" value="NJC72055.1"/>
    <property type="molecule type" value="Genomic_DNA"/>
</dbReference>
<dbReference type="SUPFAM" id="SSF55729">
    <property type="entry name" value="Acyl-CoA N-acyltransferases (Nat)"/>
    <property type="match status" value="1"/>
</dbReference>
<sequence length="193" mass="20807">MSALSLAPLRFSPEEIAEVVDLYASNPQYWRAAGEYDPEHIRCDQVEADLREEAGTAGAEVLLARDAQARLVGLLCLLDRHPGDGLPWIGLLMVHGSLHGKGVGRLLAGMVEERFRNDAREGIRLAVLASNPSALGFWSRLGWREIGRRADNQHGRPCIVMHKELTAPGFTRAVAVCALPGGPTAGAKNVPTG</sequence>